<feature type="domain" description="Sulfatase N-terminal" evidence="4">
    <location>
        <begin position="5"/>
        <end position="343"/>
    </location>
</feature>
<dbReference type="GO" id="GO:0008484">
    <property type="term" value="F:sulfuric ester hydrolase activity"/>
    <property type="evidence" value="ECO:0007669"/>
    <property type="project" value="TreeGrafter"/>
</dbReference>
<evidence type="ECO:0000256" key="1">
    <source>
        <dbReference type="ARBA" id="ARBA00008779"/>
    </source>
</evidence>
<dbReference type="RefSeq" id="WP_168623652.1">
    <property type="nucleotide sequence ID" value="NZ_JAAZQQ010000003.1"/>
</dbReference>
<accession>A0A7X6GZJ9</accession>
<protein>
    <submittedName>
        <fullName evidence="5">Sulfatase-like hydrolase/transferase</fullName>
    </submittedName>
</protein>
<keyword evidence="3 5" id="KW-0378">Hydrolase</keyword>
<gene>
    <name evidence="5" type="ORF">HCU73_11815</name>
</gene>
<dbReference type="PANTHER" id="PTHR45953:SF1">
    <property type="entry name" value="IDURONATE 2-SULFATASE"/>
    <property type="match status" value="1"/>
</dbReference>
<evidence type="ECO:0000313" key="5">
    <source>
        <dbReference type="EMBL" id="NKX45275.1"/>
    </source>
</evidence>
<keyword evidence="2" id="KW-0479">Metal-binding</keyword>
<organism evidence="5 6">
    <name type="scientific">Roseicyclus persicicus</name>
    <dbReference type="NCBI Taxonomy" id="2650661"/>
    <lineage>
        <taxon>Bacteria</taxon>
        <taxon>Pseudomonadati</taxon>
        <taxon>Pseudomonadota</taxon>
        <taxon>Alphaproteobacteria</taxon>
        <taxon>Rhodobacterales</taxon>
        <taxon>Roseobacteraceae</taxon>
        <taxon>Roseicyclus</taxon>
    </lineage>
</organism>
<dbReference type="Pfam" id="PF00884">
    <property type="entry name" value="Sulfatase"/>
    <property type="match status" value="1"/>
</dbReference>
<dbReference type="GO" id="GO:0046872">
    <property type="term" value="F:metal ion binding"/>
    <property type="evidence" value="ECO:0007669"/>
    <property type="project" value="UniProtKB-KW"/>
</dbReference>
<dbReference type="AlphaFoldDB" id="A0A7X6GZJ9"/>
<name>A0A7X6GZJ9_9RHOB</name>
<dbReference type="SUPFAM" id="SSF53649">
    <property type="entry name" value="Alkaline phosphatase-like"/>
    <property type="match status" value="1"/>
</dbReference>
<dbReference type="InterPro" id="IPR017850">
    <property type="entry name" value="Alkaline_phosphatase_core_sf"/>
</dbReference>
<proteinExistence type="inferred from homology"/>
<dbReference type="EMBL" id="JAAZQQ010000003">
    <property type="protein sequence ID" value="NKX45275.1"/>
    <property type="molecule type" value="Genomic_DNA"/>
</dbReference>
<sequence length="438" mass="49057">MSDGKNVLLVSFDDCIAFMNYRSAFGAVLQTPNLDRIMACSSVFRSAYCQVPLCGPSRASFMTGRMPHQLGVLSNADDVFERIDPREIWTYRLKEGGYFCSSGGKVHHGYKPLKRRIHNVLYSDAQKRFTDDMSLPPGVERKRYHGIRGGWGTTDEKDDALYYDAQSSSSAIEFLTGYDGAAPFYRELGFFSPHGPRFTPARFKEMYDLDAFQPPESWAGGFDETDYTRETMPFTPWLETGDMTEWRYNVRNYFAALSHGDHHLGLVWDALQETGHARNTIVVILSDHGFLLGARQRFYKTTLWEQSVGTPLVIHDPEAPVGRVIDQPVGLIDVGPTVLDLLGLPPMEDSVGRSLRSLIAGGTRPERPVASYRFGNATIRSGPYRIIRYEDGSTQLFDLRTDPWTLKDLGRDHPAHAGLLAELQGEAAAHGLSFPIDA</sequence>
<dbReference type="PANTHER" id="PTHR45953">
    <property type="entry name" value="IDURONATE 2-SULFATASE"/>
    <property type="match status" value="1"/>
</dbReference>
<keyword evidence="6" id="KW-1185">Reference proteome</keyword>
<comment type="similarity">
    <text evidence="1">Belongs to the sulfatase family.</text>
</comment>
<reference evidence="5 6" key="1">
    <citation type="submission" date="2020-04" db="EMBL/GenBank/DDBJ databases">
        <authorList>
            <person name="Yoon J."/>
        </authorList>
    </citation>
    <scope>NUCLEOTIDE SEQUENCE [LARGE SCALE GENOMIC DNA]</scope>
    <source>
        <strain evidence="5 6">KMU-115</strain>
    </source>
</reference>
<dbReference type="GO" id="GO:0005737">
    <property type="term" value="C:cytoplasm"/>
    <property type="evidence" value="ECO:0007669"/>
    <property type="project" value="TreeGrafter"/>
</dbReference>
<comment type="caution">
    <text evidence="5">The sequence shown here is derived from an EMBL/GenBank/DDBJ whole genome shotgun (WGS) entry which is preliminary data.</text>
</comment>
<dbReference type="Gene3D" id="3.40.720.10">
    <property type="entry name" value="Alkaline Phosphatase, subunit A"/>
    <property type="match status" value="1"/>
</dbReference>
<evidence type="ECO:0000313" key="6">
    <source>
        <dbReference type="Proteomes" id="UP000526408"/>
    </source>
</evidence>
<dbReference type="InterPro" id="IPR000917">
    <property type="entry name" value="Sulfatase_N"/>
</dbReference>
<dbReference type="Proteomes" id="UP000526408">
    <property type="component" value="Unassembled WGS sequence"/>
</dbReference>
<dbReference type="PROSITE" id="PS00523">
    <property type="entry name" value="SULFATASE_1"/>
    <property type="match status" value="1"/>
</dbReference>
<evidence type="ECO:0000256" key="3">
    <source>
        <dbReference type="ARBA" id="ARBA00022801"/>
    </source>
</evidence>
<evidence type="ECO:0000259" key="4">
    <source>
        <dbReference type="Pfam" id="PF00884"/>
    </source>
</evidence>
<evidence type="ECO:0000256" key="2">
    <source>
        <dbReference type="ARBA" id="ARBA00022723"/>
    </source>
</evidence>
<keyword evidence="5" id="KW-0808">Transferase</keyword>
<dbReference type="GO" id="GO:0016740">
    <property type="term" value="F:transferase activity"/>
    <property type="evidence" value="ECO:0007669"/>
    <property type="project" value="UniProtKB-KW"/>
</dbReference>
<dbReference type="InterPro" id="IPR024607">
    <property type="entry name" value="Sulfatase_CS"/>
</dbReference>